<name>A0AAD7KQ36_QUISA</name>
<evidence type="ECO:0000259" key="1">
    <source>
        <dbReference type="Pfam" id="PF13456"/>
    </source>
</evidence>
<comment type="caution">
    <text evidence="2">The sequence shown here is derived from an EMBL/GenBank/DDBJ whole genome shotgun (WGS) entry which is preliminary data.</text>
</comment>
<proteinExistence type="predicted"/>
<dbReference type="GO" id="GO:0004523">
    <property type="term" value="F:RNA-DNA hybrid ribonuclease activity"/>
    <property type="evidence" value="ECO:0007669"/>
    <property type="project" value="InterPro"/>
</dbReference>
<accession>A0AAD7KQ36</accession>
<dbReference type="AlphaFoldDB" id="A0AAD7KQ36"/>
<dbReference type="CDD" id="cd09279">
    <property type="entry name" value="RNase_HI_like"/>
    <property type="match status" value="1"/>
</dbReference>
<protein>
    <submittedName>
        <fullName evidence="2">Ribonuclease H</fullName>
    </submittedName>
</protein>
<evidence type="ECO:0000313" key="2">
    <source>
        <dbReference type="EMBL" id="KAJ7943596.1"/>
    </source>
</evidence>
<dbReference type="Proteomes" id="UP001163823">
    <property type="component" value="Chromosome 14"/>
</dbReference>
<reference evidence="2" key="1">
    <citation type="journal article" date="2023" name="Science">
        <title>Elucidation of the pathway for biosynthesis of saponin adjuvants from the soapbark tree.</title>
        <authorList>
            <person name="Reed J."/>
            <person name="Orme A."/>
            <person name="El-Demerdash A."/>
            <person name="Owen C."/>
            <person name="Martin L.B.B."/>
            <person name="Misra R.C."/>
            <person name="Kikuchi S."/>
            <person name="Rejzek M."/>
            <person name="Martin A.C."/>
            <person name="Harkess A."/>
            <person name="Leebens-Mack J."/>
            <person name="Louveau T."/>
            <person name="Stephenson M.J."/>
            <person name="Osbourn A."/>
        </authorList>
    </citation>
    <scope>NUCLEOTIDE SEQUENCE</scope>
    <source>
        <strain evidence="2">S10</strain>
    </source>
</reference>
<feature type="domain" description="RNase H type-1" evidence="1">
    <location>
        <begin position="113"/>
        <end position="222"/>
    </location>
</feature>
<dbReference type="PANTHER" id="PTHR46387">
    <property type="entry name" value="POLYNUCLEOTIDYL TRANSFERASE, RIBONUCLEASE H-LIKE SUPERFAMILY PROTEIN"/>
    <property type="match status" value="1"/>
</dbReference>
<dbReference type="KEGG" id="qsa:O6P43_033124"/>
<organism evidence="2 3">
    <name type="scientific">Quillaja saponaria</name>
    <name type="common">Soap bark tree</name>
    <dbReference type="NCBI Taxonomy" id="32244"/>
    <lineage>
        <taxon>Eukaryota</taxon>
        <taxon>Viridiplantae</taxon>
        <taxon>Streptophyta</taxon>
        <taxon>Embryophyta</taxon>
        <taxon>Tracheophyta</taxon>
        <taxon>Spermatophyta</taxon>
        <taxon>Magnoliopsida</taxon>
        <taxon>eudicotyledons</taxon>
        <taxon>Gunneridae</taxon>
        <taxon>Pentapetalae</taxon>
        <taxon>rosids</taxon>
        <taxon>fabids</taxon>
        <taxon>Fabales</taxon>
        <taxon>Quillajaceae</taxon>
        <taxon>Quillaja</taxon>
    </lineage>
</organism>
<sequence length="237" mass="26045">MNCLVSLVLGQCGSTYKDRAQVGSSICDPPVSVYKGYSLPKETEEYLVSRGLKNALYTIRADDLKEDIFNMFVLCPFQDPAPSRGNMSSKDTSKKKLQEVLGPENVRSCILEFDGGSSGNPGQAGAGVVLRADDGNVICRLREGLGVVTCNAAEYRALILGLKYALKKGFTCIHVQGLWKVKHKNMSVLYKEAKELKDKFLSFQINHVLRNLNSEADAQANLAKSLADGQVQEEFEE</sequence>
<dbReference type="InterPro" id="IPR036397">
    <property type="entry name" value="RNaseH_sf"/>
</dbReference>
<dbReference type="Pfam" id="PF13456">
    <property type="entry name" value="RVT_3"/>
    <property type="match status" value="1"/>
</dbReference>
<dbReference type="EMBL" id="JARAOO010000014">
    <property type="protein sequence ID" value="KAJ7943596.1"/>
    <property type="molecule type" value="Genomic_DNA"/>
</dbReference>
<dbReference type="InterPro" id="IPR002156">
    <property type="entry name" value="RNaseH_domain"/>
</dbReference>
<dbReference type="PANTHER" id="PTHR46387:SF2">
    <property type="entry name" value="RIBONUCLEASE HI"/>
    <property type="match status" value="1"/>
</dbReference>
<evidence type="ECO:0000313" key="3">
    <source>
        <dbReference type="Proteomes" id="UP001163823"/>
    </source>
</evidence>
<dbReference type="InterPro" id="IPR012337">
    <property type="entry name" value="RNaseH-like_sf"/>
</dbReference>
<dbReference type="Gene3D" id="3.30.420.10">
    <property type="entry name" value="Ribonuclease H-like superfamily/Ribonuclease H"/>
    <property type="match status" value="1"/>
</dbReference>
<keyword evidence="3" id="KW-1185">Reference proteome</keyword>
<gene>
    <name evidence="2" type="ORF">O6P43_033124</name>
</gene>
<dbReference type="SUPFAM" id="SSF53098">
    <property type="entry name" value="Ribonuclease H-like"/>
    <property type="match status" value="1"/>
</dbReference>
<dbReference type="GO" id="GO:0003676">
    <property type="term" value="F:nucleic acid binding"/>
    <property type="evidence" value="ECO:0007669"/>
    <property type="project" value="InterPro"/>
</dbReference>